<dbReference type="CDD" id="cd21199">
    <property type="entry name" value="CH_CYTS"/>
    <property type="match status" value="1"/>
</dbReference>
<dbReference type="FunFam" id="1.10.418.10:FF:000020">
    <property type="entry name" value="Cytospin-A isoform 1"/>
    <property type="match status" value="1"/>
</dbReference>
<feature type="region of interest" description="Disordered" evidence="5">
    <location>
        <begin position="960"/>
        <end position="994"/>
    </location>
</feature>
<evidence type="ECO:0000256" key="2">
    <source>
        <dbReference type="ARBA" id="ARBA00009452"/>
    </source>
</evidence>
<dbReference type="Gene3D" id="1.10.418.10">
    <property type="entry name" value="Calponin-like domain"/>
    <property type="match status" value="1"/>
</dbReference>
<feature type="compositionally biased region" description="Basic and acidic residues" evidence="5">
    <location>
        <begin position="902"/>
        <end position="912"/>
    </location>
</feature>
<evidence type="ECO:0000256" key="4">
    <source>
        <dbReference type="SAM" id="Coils"/>
    </source>
</evidence>
<protein>
    <submittedName>
        <fullName evidence="7">Cytospin-A</fullName>
    </submittedName>
</protein>
<feature type="region of interest" description="Disordered" evidence="5">
    <location>
        <begin position="854"/>
        <end position="886"/>
    </location>
</feature>
<dbReference type="EMBL" id="GAKP01016041">
    <property type="protein sequence ID" value="JAC42911.1"/>
    <property type="molecule type" value="Transcribed_RNA"/>
</dbReference>
<dbReference type="SMART" id="SM00033">
    <property type="entry name" value="CH"/>
    <property type="match status" value="1"/>
</dbReference>
<dbReference type="PANTHER" id="PTHR23167:SF69">
    <property type="entry name" value="FI18193P1"/>
    <property type="match status" value="1"/>
</dbReference>
<dbReference type="InterPro" id="IPR008996">
    <property type="entry name" value="IL1/FGF"/>
</dbReference>
<feature type="domain" description="Calponin-homology (CH)" evidence="6">
    <location>
        <begin position="1031"/>
        <end position="1136"/>
    </location>
</feature>
<evidence type="ECO:0000259" key="6">
    <source>
        <dbReference type="PROSITE" id="PS50021"/>
    </source>
</evidence>
<dbReference type="SUPFAM" id="SSF47576">
    <property type="entry name" value="Calponin-homology domain, CH-domain"/>
    <property type="match status" value="1"/>
</dbReference>
<feature type="region of interest" description="Disordered" evidence="5">
    <location>
        <begin position="218"/>
        <end position="330"/>
    </location>
</feature>
<feature type="compositionally biased region" description="Low complexity" evidence="5">
    <location>
        <begin position="960"/>
        <end position="974"/>
    </location>
</feature>
<gene>
    <name evidence="7" type="primary">CYTSA</name>
</gene>
<dbReference type="GO" id="GO:0008083">
    <property type="term" value="F:growth factor activity"/>
    <property type="evidence" value="ECO:0007669"/>
    <property type="project" value="InterPro"/>
</dbReference>
<dbReference type="OrthoDB" id="10017054at2759"/>
<feature type="compositionally biased region" description="Low complexity" evidence="5">
    <location>
        <begin position="913"/>
        <end position="926"/>
    </location>
</feature>
<feature type="compositionally biased region" description="Low complexity" evidence="5">
    <location>
        <begin position="185"/>
        <end position="197"/>
    </location>
</feature>
<proteinExistence type="inferred from homology"/>
<feature type="region of interest" description="Disordered" evidence="5">
    <location>
        <begin position="173"/>
        <end position="197"/>
    </location>
</feature>
<feature type="region of interest" description="Disordered" evidence="5">
    <location>
        <begin position="902"/>
        <end position="943"/>
    </location>
</feature>
<evidence type="ECO:0000313" key="7">
    <source>
        <dbReference type="EMBL" id="JAC42911.1"/>
    </source>
</evidence>
<feature type="compositionally biased region" description="Low complexity" evidence="5">
    <location>
        <begin position="218"/>
        <end position="233"/>
    </location>
</feature>
<accession>A0A034VHX2</accession>
<feature type="compositionally biased region" description="Low complexity" evidence="5">
    <location>
        <begin position="241"/>
        <end position="256"/>
    </location>
</feature>
<dbReference type="CDD" id="cd23307">
    <property type="entry name" value="beta-trefoil_FGF8-like"/>
    <property type="match status" value="1"/>
</dbReference>
<dbReference type="InterPro" id="IPR036872">
    <property type="entry name" value="CH_dom_sf"/>
</dbReference>
<organism evidence="7">
    <name type="scientific">Bactrocera dorsalis</name>
    <name type="common">Oriental fruit fly</name>
    <name type="synonym">Dacus dorsalis</name>
    <dbReference type="NCBI Taxonomy" id="27457"/>
    <lineage>
        <taxon>Eukaryota</taxon>
        <taxon>Metazoa</taxon>
        <taxon>Ecdysozoa</taxon>
        <taxon>Arthropoda</taxon>
        <taxon>Hexapoda</taxon>
        <taxon>Insecta</taxon>
        <taxon>Pterygota</taxon>
        <taxon>Neoptera</taxon>
        <taxon>Endopterygota</taxon>
        <taxon>Diptera</taxon>
        <taxon>Brachycera</taxon>
        <taxon>Muscomorpha</taxon>
        <taxon>Tephritoidea</taxon>
        <taxon>Tephritidae</taxon>
        <taxon>Bactrocera</taxon>
        <taxon>Bactrocera</taxon>
    </lineage>
</organism>
<keyword evidence="3 4" id="KW-0175">Coiled coil</keyword>
<dbReference type="Pfam" id="PF00307">
    <property type="entry name" value="CH"/>
    <property type="match status" value="1"/>
</dbReference>
<dbReference type="PANTHER" id="PTHR23167">
    <property type="entry name" value="CALPONIN HOMOLOGY DOMAIN-CONTAINING PROTEIN DDB_G0272472-RELATED"/>
    <property type="match status" value="1"/>
</dbReference>
<evidence type="ECO:0000256" key="3">
    <source>
        <dbReference type="ARBA" id="ARBA00023054"/>
    </source>
</evidence>
<dbReference type="AlphaFoldDB" id="A0A034VHX2"/>
<dbReference type="InterPro" id="IPR001715">
    <property type="entry name" value="CH_dom"/>
</dbReference>
<dbReference type="Gene3D" id="2.80.10.50">
    <property type="match status" value="1"/>
</dbReference>
<feature type="compositionally biased region" description="Low complexity" evidence="5">
    <location>
        <begin position="983"/>
        <end position="994"/>
    </location>
</feature>
<feature type="compositionally biased region" description="Low complexity" evidence="5">
    <location>
        <begin position="854"/>
        <end position="863"/>
    </location>
</feature>
<comment type="similarity">
    <text evidence="2">Belongs to the cytospin-A family.</text>
</comment>
<dbReference type="InterPro" id="IPR050540">
    <property type="entry name" value="F-actin_Monoox_Mical"/>
</dbReference>
<reference evidence="7" key="1">
    <citation type="journal article" date="2014" name="BMC Genomics">
        <title>Characterizing the developmental transcriptome of the oriental fruit fly, Bactrocera dorsalis (Diptera: Tephritidae) through comparative genomic analysis with Drosophila melanogaster utilizing modENCODE datasets.</title>
        <authorList>
            <person name="Geib S.M."/>
            <person name="Calla B."/>
            <person name="Hall B."/>
            <person name="Hou S."/>
            <person name="Manoukis N.C."/>
        </authorList>
    </citation>
    <scope>NUCLEOTIDE SEQUENCE</scope>
    <source>
        <strain evidence="7">Punador</strain>
    </source>
</reference>
<feature type="compositionally biased region" description="Polar residues" evidence="5">
    <location>
        <begin position="864"/>
        <end position="873"/>
    </location>
</feature>
<comment type="similarity">
    <text evidence="1">Belongs to the heparin-binding growth factors family.</text>
</comment>
<evidence type="ECO:0000256" key="1">
    <source>
        <dbReference type="ARBA" id="ARBA00007936"/>
    </source>
</evidence>
<evidence type="ECO:0000256" key="5">
    <source>
        <dbReference type="SAM" id="MobiDB-lite"/>
    </source>
</evidence>
<dbReference type="Pfam" id="PF00167">
    <property type="entry name" value="FGF"/>
    <property type="match status" value="1"/>
</dbReference>
<feature type="compositionally biased region" description="Low complexity" evidence="5">
    <location>
        <begin position="263"/>
        <end position="308"/>
    </location>
</feature>
<feature type="coiled-coil region" evidence="4">
    <location>
        <begin position="483"/>
        <end position="745"/>
    </location>
</feature>
<dbReference type="PROSITE" id="PS50021">
    <property type="entry name" value="CH"/>
    <property type="match status" value="1"/>
</dbReference>
<name>A0A034VHX2_BACDO</name>
<sequence>MLPQLTVYAKIIYLLMVVISGALCTVEDYVIMSQCAHNKAIHVAAEGTVSVTDISQTQNITIVGLPDYVNNNLKIALYAKETQRYLCFNDQWKLVGMKELRDTCYFNETIVHGYFVFRSVVDLQRRVGFTHRGKAVGPKKNVNDACYLFTKIQADQFFHQHTDYFAPKSKSTKIISGIPNPPQPTTATHTTSGASARSASQRAALSAAATTATVTATAAQRNYNSNNRLLRTNNKNKRVNGVRSSNNNRNSNNNQNEEYTNGHSSNLSSSSSSNNNNNSNQSSNINHNNSSNLVSNSQQQVDLSQQKQHNNNSNGRTREHVRQQQQHQQQLLEANNKMQDLQAQLERLGHEKSLLEARIAELLPYQAEVGKLKAELLKMQSQHEKSQLEVTNLKYENESLRNRLRDVVNSPLSDAEKHQIIQDSQRLHSSAPASIALPSTTDNDVGTPCLTPDWDKHSSSSEISVACLQDKIIQMEETHYSTNEELQATLQELADLQAQLSDAQAENERLAEEKDVLFQTLCRQTEKLNDSRTQINTLRTEISSSERERKLLDLIKTSQEEREAILVKQEELNAELQELRQQLEAALADCTRTRERNALLDSTVDAANAERKQIEAQLTQAKEEISQRSIEINRLSTLLENARSKIEELEQDLARGEKTDLTDLLDAARKEKDTLEERVAELQDQYSRSQAEIRRIKEQLSGVTEECKVAKNNAKCAVSHLEYRLEQLQQEKDKLSGEHQQLVDSTNELQVQCKCHLEDKQQLQNLLSETQKHLGDVEGKLNATEKQLEEEVKLRKQEAEEWQQFQSDLLMTVRVANDFKTEALSAREQLVLDNKTQKEKIRLLEQQIEKLTKQQMQQNETQQSVLTTVQQEMASRRSKIGSSLNRQDSRLSVKTLIESIENNKPKVEETESHYSSTSSLNSATPEITGNLLPPVIGNNATNNDWTENVRLQTTTTINSSSINSITNSNTANNIPAKGPLREQQQQTPATTTQTSLVSNLHHFSGLNSVSSKSLLSGERKDPLNMLAKNGGSKRNALLKWCQNKTVGYRNIDITNFSSSWNDGLALCAILHSYLPDRIPYDTLNPTNKRRNFSLAFAAAESVGIQTTLNINDMCQLERPDWTQVMSYVTAIYKHFET</sequence>
<dbReference type="SUPFAM" id="SSF50353">
    <property type="entry name" value="Cytokine"/>
    <property type="match status" value="1"/>
</dbReference>
<dbReference type="Gene3D" id="1.10.287.1490">
    <property type="match status" value="1"/>
</dbReference>
<dbReference type="InterPro" id="IPR002209">
    <property type="entry name" value="Fibroblast_GF_fam"/>
</dbReference>